<proteinExistence type="predicted"/>
<evidence type="ECO:0000259" key="1">
    <source>
        <dbReference type="Pfam" id="PF18894"/>
    </source>
</evidence>
<evidence type="ECO:0000313" key="2">
    <source>
        <dbReference type="EMBL" id="WFD11999.1"/>
    </source>
</evidence>
<dbReference type="Pfam" id="PF18894">
    <property type="entry name" value="PhageMetallopep"/>
    <property type="match status" value="1"/>
</dbReference>
<keyword evidence="3" id="KW-1185">Reference proteome</keyword>
<dbReference type="InterPro" id="IPR043998">
    <property type="entry name" value="Put_Metallopep"/>
</dbReference>
<dbReference type="GO" id="GO:0016787">
    <property type="term" value="F:hydrolase activity"/>
    <property type="evidence" value="ECO:0007669"/>
    <property type="project" value="UniProtKB-KW"/>
</dbReference>
<protein>
    <submittedName>
        <fullName evidence="2">Metallopeptidase</fullName>
        <ecNumber evidence="2">3.4.24.-</ecNumber>
    </submittedName>
</protein>
<reference evidence="2 3" key="1">
    <citation type="submission" date="2023-03" db="EMBL/GenBank/DDBJ databases">
        <title>Complete genome sequence of Tepidibacter sp. SWIR-1, isolated from a deep-sea hydrothermal vent.</title>
        <authorList>
            <person name="Li X."/>
        </authorList>
    </citation>
    <scope>NUCLEOTIDE SEQUENCE [LARGE SCALE GENOMIC DNA]</scope>
    <source>
        <strain evidence="2 3">SWIR-1</strain>
    </source>
</reference>
<keyword evidence="2" id="KW-0378">Hydrolase</keyword>
<dbReference type="EMBL" id="CP120733">
    <property type="protein sequence ID" value="WFD11999.1"/>
    <property type="molecule type" value="Genomic_DNA"/>
</dbReference>
<gene>
    <name evidence="2" type="ORF">P4S50_07950</name>
</gene>
<sequence length="210" mass="24837">MKRKLIIVDNDTGEELERIEFTGGYNVTVTNIHDGGNLRFIRKLDNAKYGQRHWIKNYLYKTIAEKLVERFPELRHIHPRTILFIEDMEWKPTAAKQPWIARIKKANNELESMSGYEYVLETRNYYIERMSNNQVIALLYHELRHIDEDGSLKKHDIEDWSNLVATLGKDWATTPETIENILGDDFEGWDDLRKAGRQISMFDRGLRAIR</sequence>
<dbReference type="Proteomes" id="UP001222800">
    <property type="component" value="Chromosome"/>
</dbReference>
<dbReference type="EC" id="3.4.24.-" evidence="2"/>
<organism evidence="2 3">
    <name type="scientific">Tepidibacter hydrothermalis</name>
    <dbReference type="NCBI Taxonomy" id="3036126"/>
    <lineage>
        <taxon>Bacteria</taxon>
        <taxon>Bacillati</taxon>
        <taxon>Bacillota</taxon>
        <taxon>Clostridia</taxon>
        <taxon>Peptostreptococcales</taxon>
        <taxon>Peptostreptococcaceae</taxon>
        <taxon>Tepidibacter</taxon>
    </lineage>
</organism>
<feature type="domain" description="Putative phage metallopeptidase" evidence="1">
    <location>
        <begin position="53"/>
        <end position="174"/>
    </location>
</feature>
<accession>A0ABY8EJ60</accession>
<evidence type="ECO:0000313" key="3">
    <source>
        <dbReference type="Proteomes" id="UP001222800"/>
    </source>
</evidence>
<name>A0ABY8EJ60_9FIRM</name>
<dbReference type="RefSeq" id="WP_277734245.1">
    <property type="nucleotide sequence ID" value="NZ_CP120733.1"/>
</dbReference>